<dbReference type="AlphaFoldDB" id="A0A835UHU0"/>
<dbReference type="Proteomes" id="UP000636800">
    <property type="component" value="Chromosome 11"/>
</dbReference>
<evidence type="ECO:0000313" key="2">
    <source>
        <dbReference type="EMBL" id="KAG0462202.1"/>
    </source>
</evidence>
<evidence type="ECO:0000313" key="1">
    <source>
        <dbReference type="EMBL" id="KAG0460709.1"/>
    </source>
</evidence>
<keyword evidence="3" id="KW-1185">Reference proteome</keyword>
<dbReference type="EMBL" id="JADCNM010000011">
    <property type="protein sequence ID" value="KAG0462202.1"/>
    <property type="molecule type" value="Genomic_DNA"/>
</dbReference>
<evidence type="ECO:0000313" key="3">
    <source>
        <dbReference type="Proteomes" id="UP000636800"/>
    </source>
</evidence>
<comment type="caution">
    <text evidence="2">The sequence shown here is derived from an EMBL/GenBank/DDBJ whole genome shotgun (WGS) entry which is preliminary data.</text>
</comment>
<sequence>MFADLLNIEGSRAVEASVIKPEEVLDGEEELTLKWIQVDVWNKYSYMEYKHTNMVHLLQSLSLRSLVFSNDTLSRYKAILMFNGFYVIYKIMAQDTKVFWEINFIG</sequence>
<organism evidence="2 4">
    <name type="scientific">Vanilla planifolia</name>
    <name type="common">Vanilla</name>
    <dbReference type="NCBI Taxonomy" id="51239"/>
    <lineage>
        <taxon>Eukaryota</taxon>
        <taxon>Viridiplantae</taxon>
        <taxon>Streptophyta</taxon>
        <taxon>Embryophyta</taxon>
        <taxon>Tracheophyta</taxon>
        <taxon>Spermatophyta</taxon>
        <taxon>Magnoliopsida</taxon>
        <taxon>Liliopsida</taxon>
        <taxon>Asparagales</taxon>
        <taxon>Orchidaceae</taxon>
        <taxon>Vanilloideae</taxon>
        <taxon>Vanilleae</taxon>
        <taxon>Vanilla</taxon>
    </lineage>
</organism>
<dbReference type="EMBL" id="JADCNL010000011">
    <property type="protein sequence ID" value="KAG0460709.1"/>
    <property type="molecule type" value="Genomic_DNA"/>
</dbReference>
<reference evidence="3 4" key="1">
    <citation type="journal article" date="2020" name="Nat. Food">
        <title>A phased Vanilla planifolia genome enables genetic improvement of flavour and production.</title>
        <authorList>
            <person name="Hasing T."/>
            <person name="Tang H."/>
            <person name="Brym M."/>
            <person name="Khazi F."/>
            <person name="Huang T."/>
            <person name="Chambers A.H."/>
        </authorList>
    </citation>
    <scope>NUCLEOTIDE SEQUENCE [LARGE SCALE GENOMIC DNA]</scope>
    <source>
        <tissue evidence="2">Leaf</tissue>
    </source>
</reference>
<accession>A0A835UHU0</accession>
<evidence type="ECO:0000313" key="4">
    <source>
        <dbReference type="Proteomes" id="UP000639772"/>
    </source>
</evidence>
<gene>
    <name evidence="2" type="ORF">HPP92_020678</name>
    <name evidence="1" type="ORF">HPP92_021006</name>
</gene>
<name>A0A835UHU0_VANPL</name>
<protein>
    <submittedName>
        <fullName evidence="2">Uncharacterized protein</fullName>
    </submittedName>
</protein>
<dbReference type="Proteomes" id="UP000639772">
    <property type="component" value="Chromosome 11"/>
</dbReference>
<proteinExistence type="predicted"/>